<evidence type="ECO:0000313" key="4">
    <source>
        <dbReference type="Proteomes" id="UP000247892"/>
    </source>
</evidence>
<keyword evidence="4" id="KW-1185">Reference proteome</keyword>
<dbReference type="Pfam" id="PF02470">
    <property type="entry name" value="MlaD"/>
    <property type="match status" value="1"/>
</dbReference>
<dbReference type="InterPro" id="IPR005693">
    <property type="entry name" value="Mce"/>
</dbReference>
<organism evidence="3 4">
    <name type="scientific">Prauserella flavalba</name>
    <dbReference type="NCBI Taxonomy" id="1477506"/>
    <lineage>
        <taxon>Bacteria</taxon>
        <taxon>Bacillati</taxon>
        <taxon>Actinomycetota</taxon>
        <taxon>Actinomycetes</taxon>
        <taxon>Pseudonocardiales</taxon>
        <taxon>Pseudonocardiaceae</taxon>
        <taxon>Prauserella</taxon>
    </lineage>
</organism>
<evidence type="ECO:0000313" key="3">
    <source>
        <dbReference type="EMBL" id="PXY37932.1"/>
    </source>
</evidence>
<protein>
    <submittedName>
        <fullName evidence="3">ABC transporter substrate-binding protein</fullName>
    </submittedName>
</protein>
<dbReference type="InterPro" id="IPR024516">
    <property type="entry name" value="Mce_C"/>
</dbReference>
<dbReference type="EMBL" id="MASU01000002">
    <property type="protein sequence ID" value="PXY37932.1"/>
    <property type="molecule type" value="Genomic_DNA"/>
</dbReference>
<dbReference type="InterPro" id="IPR052336">
    <property type="entry name" value="MlaD_Phospholipid_Transporter"/>
</dbReference>
<evidence type="ECO:0000259" key="2">
    <source>
        <dbReference type="Pfam" id="PF11887"/>
    </source>
</evidence>
<dbReference type="PANTHER" id="PTHR33371:SF16">
    <property type="entry name" value="MCE-FAMILY PROTEIN MCE3F"/>
    <property type="match status" value="1"/>
</dbReference>
<accession>A0A318LTI9</accession>
<proteinExistence type="predicted"/>
<dbReference type="NCBIfam" id="TIGR00996">
    <property type="entry name" value="Mtu_fam_mce"/>
    <property type="match status" value="1"/>
</dbReference>
<dbReference type="AlphaFoldDB" id="A0A318LTI9"/>
<dbReference type="Proteomes" id="UP000247892">
    <property type="component" value="Unassembled WGS sequence"/>
</dbReference>
<reference evidence="3 4" key="1">
    <citation type="submission" date="2016-07" db="EMBL/GenBank/DDBJ databases">
        <title>Draft genome sequence of Prauserella sp. YIM 121212, isolated from alkaline soil.</title>
        <authorList>
            <person name="Ruckert C."/>
            <person name="Albersmeier A."/>
            <person name="Jiang C.-L."/>
            <person name="Jiang Y."/>
            <person name="Kalinowski J."/>
            <person name="Schneider O."/>
            <person name="Winkler A."/>
            <person name="Zotchev S.B."/>
        </authorList>
    </citation>
    <scope>NUCLEOTIDE SEQUENCE [LARGE SCALE GENOMIC DNA]</scope>
    <source>
        <strain evidence="3 4">YIM 121212</strain>
    </source>
</reference>
<feature type="domain" description="Mammalian cell entry C-terminal" evidence="2">
    <location>
        <begin position="122"/>
        <end position="284"/>
    </location>
</feature>
<dbReference type="GO" id="GO:0005576">
    <property type="term" value="C:extracellular region"/>
    <property type="evidence" value="ECO:0007669"/>
    <property type="project" value="TreeGrafter"/>
</dbReference>
<evidence type="ECO:0000259" key="1">
    <source>
        <dbReference type="Pfam" id="PF02470"/>
    </source>
</evidence>
<dbReference type="InterPro" id="IPR003399">
    <property type="entry name" value="Mce/MlaD"/>
</dbReference>
<gene>
    <name evidence="3" type="ORF">BA062_04845</name>
</gene>
<name>A0A318LTI9_9PSEU</name>
<dbReference type="PANTHER" id="PTHR33371">
    <property type="entry name" value="INTERMEMBRANE PHOSPHOLIPID TRANSPORT SYSTEM BINDING PROTEIN MLAD-RELATED"/>
    <property type="match status" value="1"/>
</dbReference>
<dbReference type="OrthoDB" id="4741753at2"/>
<feature type="domain" description="Mce/MlaD" evidence="1">
    <location>
        <begin position="39"/>
        <end position="114"/>
    </location>
</feature>
<comment type="caution">
    <text evidence="3">The sequence shown here is derived from an EMBL/GenBank/DDBJ whole genome shotgun (WGS) entry which is preliminary data.</text>
</comment>
<dbReference type="RefSeq" id="WP_110334807.1">
    <property type="nucleotide sequence ID" value="NZ_JBHVKT010000074.1"/>
</dbReference>
<sequence length="419" mass="44626">MLVRRTKIQLVAFAIISVLAIAYALVRFTDVEKVFGEGGYTVHLQLDESGGIFTGAEVTYRGYNIGRVGQLSLTETGLQANLEIEPDAPQVPRDLHALIANRSAVGEQYVDLQPVNEHGPYLENGAVIPAERTKTPIPTEKVIGDLDSLATSVPTDALRTVVDESYDAFRGTGDDLQVLMDTTRDFTRVAQQYLPQTVQLLEQGNVVLDTQNDLSGSMRSFSSDLASLSETLKNSDGDIRRLIDITPQVSTQVSEVLAETGPGLSSLVANLLTTSNILVTRLDGLEQAMVTYPMVSAGAFTVAPDDGTAHLGLALNLFNPPSCTKGYLPPEEYRPGSDMSERAPKEDAYCAEPAGSPISVRGSQNAPFNGVPVAPSQEQVQANSTRDEEELASLRGVPGVAGSPGLSITSLGQLIGLPG</sequence>
<dbReference type="Pfam" id="PF11887">
    <property type="entry name" value="Mce4_CUP1"/>
    <property type="match status" value="1"/>
</dbReference>